<name>F6Q7U9_CALJA</name>
<dbReference type="PANTHER" id="PTHR46127:SF1">
    <property type="entry name" value="CILIA- AND FLAGELLA-ASSOCIATED PROTEIN 65"/>
    <property type="match status" value="1"/>
</dbReference>
<dbReference type="InterPro" id="IPR052614">
    <property type="entry name" value="CFAP65"/>
</dbReference>
<accession>F6Q7U9</accession>
<evidence type="ECO:0000313" key="2">
    <source>
        <dbReference type="Ensembl" id="ENSCJAP00000021006.4"/>
    </source>
</evidence>
<keyword evidence="3" id="KW-1185">Reference proteome</keyword>
<dbReference type="AlphaFoldDB" id="F6Q7U9"/>
<dbReference type="InterPro" id="IPR058536">
    <property type="entry name" value="Ig_CFAP65_4th"/>
</dbReference>
<dbReference type="HOGENOM" id="CLU_090864_0_0_1"/>
<reference evidence="2" key="3">
    <citation type="submission" date="2025-09" db="UniProtKB">
        <authorList>
            <consortium name="Ensembl"/>
        </authorList>
    </citation>
    <scope>IDENTIFICATION</scope>
</reference>
<protein>
    <submittedName>
        <fullName evidence="2">Cilia and flagella associated protein 65</fullName>
    </submittedName>
</protein>
<dbReference type="GO" id="GO:0036126">
    <property type="term" value="C:sperm flagellum"/>
    <property type="evidence" value="ECO:0007669"/>
    <property type="project" value="TreeGrafter"/>
</dbReference>
<reference evidence="2" key="2">
    <citation type="submission" date="2025-08" db="UniProtKB">
        <authorList>
            <consortium name="Ensembl"/>
        </authorList>
    </citation>
    <scope>IDENTIFICATION</scope>
</reference>
<dbReference type="Pfam" id="PF24507">
    <property type="entry name" value="Ig_CFAP65_4th"/>
    <property type="match status" value="1"/>
</dbReference>
<evidence type="ECO:0000313" key="3">
    <source>
        <dbReference type="Proteomes" id="UP000008225"/>
    </source>
</evidence>
<dbReference type="GO" id="GO:0005737">
    <property type="term" value="C:cytoplasm"/>
    <property type="evidence" value="ECO:0007669"/>
    <property type="project" value="TreeGrafter"/>
</dbReference>
<evidence type="ECO:0000259" key="1">
    <source>
        <dbReference type="Pfam" id="PF24507"/>
    </source>
</evidence>
<organism evidence="2 3">
    <name type="scientific">Callithrix jacchus</name>
    <name type="common">White-tufted-ear marmoset</name>
    <name type="synonym">Simia Jacchus</name>
    <dbReference type="NCBI Taxonomy" id="9483"/>
    <lineage>
        <taxon>Eukaryota</taxon>
        <taxon>Metazoa</taxon>
        <taxon>Chordata</taxon>
        <taxon>Craniata</taxon>
        <taxon>Vertebrata</taxon>
        <taxon>Euteleostomi</taxon>
        <taxon>Mammalia</taxon>
        <taxon>Eutheria</taxon>
        <taxon>Euarchontoglires</taxon>
        <taxon>Primates</taxon>
        <taxon>Haplorrhini</taxon>
        <taxon>Platyrrhini</taxon>
        <taxon>Cebidae</taxon>
        <taxon>Callitrichinae</taxon>
        <taxon>Callithrix</taxon>
        <taxon>Callithrix</taxon>
    </lineage>
</organism>
<dbReference type="GO" id="GO:0007288">
    <property type="term" value="P:sperm axoneme assembly"/>
    <property type="evidence" value="ECO:0007669"/>
    <property type="project" value="TreeGrafter"/>
</dbReference>
<dbReference type="PANTHER" id="PTHR46127">
    <property type="entry name" value="CILIA- AND FLAGELLA-ASSOCIATED PROTEIN 65"/>
    <property type="match status" value="1"/>
</dbReference>
<proteinExistence type="predicted"/>
<feature type="domain" description="CFAP65 fourth Ig-like" evidence="1">
    <location>
        <begin position="2"/>
        <end position="40"/>
    </location>
</feature>
<sequence length="271" mass="30448">MTLRCAFRPTHPIICFRRVACLIHHQDPLFLDLMGTCHSDSTKPAILKPLHLTWYHTHLARGLTLYPPDILDAMLKEKKLAQDQNGALMIPIQDLEDMPAPQYPYIPPMTEFFFDGTSDLTIFPPPVSVEPVEVDFGACPGPEAPNPVPLCLMNHTKGKITVVWTRRSDCPFWVTPETCDVPPLKSMAMRLHFQPPHPNCLYTVELEAFAIYKVCTRDEREEFGVSTGSLNGWVGWGVTEGGFRLHPLHARLSLGWTAASMGLSPHKLLTQ</sequence>
<gene>
    <name evidence="2" type="primary">CFAP65</name>
</gene>
<dbReference type="Ensembl" id="ENSCJAT00000022211.5">
    <property type="protein sequence ID" value="ENSCJAP00000021006.4"/>
    <property type="gene ID" value="ENSCJAG00000011429.5"/>
</dbReference>
<dbReference type="GeneTree" id="ENSGT00430000031142"/>
<dbReference type="Proteomes" id="UP000008225">
    <property type="component" value="Chromosome 6"/>
</dbReference>
<reference evidence="2" key="1">
    <citation type="submission" date="2009-03" db="EMBL/GenBank/DDBJ databases">
        <authorList>
            <person name="Warren W."/>
            <person name="Ye L."/>
            <person name="Minx P."/>
            <person name="Worley K."/>
            <person name="Gibbs R."/>
            <person name="Wilson R.K."/>
        </authorList>
    </citation>
    <scope>NUCLEOTIDE SEQUENCE [LARGE SCALE GENOMIC DNA]</scope>
</reference>